<dbReference type="EMBL" id="JACCFO010000001">
    <property type="protein sequence ID" value="NYI95685.1"/>
    <property type="molecule type" value="Genomic_DNA"/>
</dbReference>
<dbReference type="Proteomes" id="UP000575985">
    <property type="component" value="Unassembled WGS sequence"/>
</dbReference>
<evidence type="ECO:0000313" key="5">
    <source>
        <dbReference type="EMBL" id="NYI95685.1"/>
    </source>
</evidence>
<keyword evidence="7" id="KW-1185">Reference proteome</keyword>
<protein>
    <submittedName>
        <fullName evidence="4">Transposase</fullName>
    </submittedName>
</protein>
<dbReference type="AlphaFoldDB" id="A0A853BJ57"/>
<organism evidence="4 7">
    <name type="scientific">Streptomonospora nanhaiensis</name>
    <dbReference type="NCBI Taxonomy" id="1323731"/>
    <lineage>
        <taxon>Bacteria</taxon>
        <taxon>Bacillati</taxon>
        <taxon>Actinomycetota</taxon>
        <taxon>Actinomycetes</taxon>
        <taxon>Streptosporangiales</taxon>
        <taxon>Nocardiopsidaceae</taxon>
        <taxon>Streptomonospora</taxon>
    </lineage>
</organism>
<evidence type="ECO:0000313" key="6">
    <source>
        <dbReference type="EMBL" id="NYI97343.1"/>
    </source>
</evidence>
<dbReference type="EMBL" id="JACCFO010000001">
    <property type="protein sequence ID" value="NYI97343.1"/>
    <property type="molecule type" value="Genomic_DNA"/>
</dbReference>
<dbReference type="Pfam" id="PF13586">
    <property type="entry name" value="DDE_Tnp_1_2"/>
    <property type="match status" value="1"/>
</dbReference>
<evidence type="ECO:0000313" key="4">
    <source>
        <dbReference type="EMBL" id="NYI94556.1"/>
    </source>
</evidence>
<dbReference type="EMBL" id="JACCFO010000001">
    <property type="protein sequence ID" value="NYI94254.1"/>
    <property type="molecule type" value="Genomic_DNA"/>
</dbReference>
<comment type="caution">
    <text evidence="4">The sequence shown here is derived from an EMBL/GenBank/DDBJ whole genome shotgun (WGS) entry which is preliminary data.</text>
</comment>
<dbReference type="PANTHER" id="PTHR30007:SF1">
    <property type="entry name" value="BLR1914 PROTEIN"/>
    <property type="match status" value="1"/>
</dbReference>
<name>A0A853BJ57_9ACTN</name>
<dbReference type="EMBL" id="JACCFO010000001">
    <property type="protein sequence ID" value="NYI94556.1"/>
    <property type="molecule type" value="Genomic_DNA"/>
</dbReference>
<evidence type="ECO:0000313" key="7">
    <source>
        <dbReference type="Proteomes" id="UP000575985"/>
    </source>
</evidence>
<dbReference type="PANTHER" id="PTHR30007">
    <property type="entry name" value="PHP DOMAIN PROTEIN"/>
    <property type="match status" value="1"/>
</dbReference>
<evidence type="ECO:0000259" key="2">
    <source>
        <dbReference type="Pfam" id="PF13586"/>
    </source>
</evidence>
<feature type="domain" description="Transposase DDE" evidence="2">
    <location>
        <begin position="28"/>
        <end position="122"/>
    </location>
</feature>
<sequence length="131" mass="15195">MMLRPLLERLRLARSQGRARTRLDRLLGDKAYSSRANRSYLRRRKTKATIAEPADQRANRLRRGSAGGRPPSFDREAYRLRNTVERAINLLKQNRAVATRYDKRAVIFEGTVQVASIRIWLRDLTRSTNTA</sequence>
<dbReference type="InterPro" id="IPR025668">
    <property type="entry name" value="Tnp_DDE_dom"/>
</dbReference>
<evidence type="ECO:0000313" key="3">
    <source>
        <dbReference type="EMBL" id="NYI94254.1"/>
    </source>
</evidence>
<evidence type="ECO:0000256" key="1">
    <source>
        <dbReference type="SAM" id="MobiDB-lite"/>
    </source>
</evidence>
<gene>
    <name evidence="3" type="ORF">HNR12_000531</name>
    <name evidence="4" type="ORF">HNR12_000833</name>
    <name evidence="5" type="ORF">HNR12_001962</name>
    <name evidence="6" type="ORF">HNR12_003620</name>
</gene>
<accession>A0A853BJ57</accession>
<reference evidence="4 7" key="1">
    <citation type="submission" date="2020-07" db="EMBL/GenBank/DDBJ databases">
        <title>Sequencing the genomes of 1000 actinobacteria strains.</title>
        <authorList>
            <person name="Klenk H.-P."/>
        </authorList>
    </citation>
    <scope>NUCLEOTIDE SEQUENCE [LARGE SCALE GENOMIC DNA]</scope>
    <source>
        <strain evidence="4 7">DSM 45927</strain>
    </source>
</reference>
<proteinExistence type="predicted"/>
<feature type="region of interest" description="Disordered" evidence="1">
    <location>
        <begin position="42"/>
        <end position="75"/>
    </location>
</feature>